<name>A0ABP7EU33_9ACTN</name>
<protein>
    <submittedName>
        <fullName evidence="1">Uncharacterized protein</fullName>
    </submittedName>
</protein>
<comment type="caution">
    <text evidence="1">The sequence shown here is derived from an EMBL/GenBank/DDBJ whole genome shotgun (WGS) entry which is preliminary data.</text>
</comment>
<sequence>MGPDNGQLACQTRPPGPMHLIVPAVLDHAAPAITRQVRYVPVNLRAADRLPAPGGAT</sequence>
<evidence type="ECO:0000313" key="1">
    <source>
        <dbReference type="EMBL" id="GAA3724851.1"/>
    </source>
</evidence>
<reference evidence="2" key="1">
    <citation type="journal article" date="2019" name="Int. J. Syst. Evol. Microbiol.">
        <title>The Global Catalogue of Microorganisms (GCM) 10K type strain sequencing project: providing services to taxonomists for standard genome sequencing and annotation.</title>
        <authorList>
            <consortium name="The Broad Institute Genomics Platform"/>
            <consortium name="The Broad Institute Genome Sequencing Center for Infectious Disease"/>
            <person name="Wu L."/>
            <person name="Ma J."/>
        </authorList>
    </citation>
    <scope>NUCLEOTIDE SEQUENCE [LARGE SCALE GENOMIC DNA]</scope>
    <source>
        <strain evidence="2">JCM 30846</strain>
    </source>
</reference>
<keyword evidence="2" id="KW-1185">Reference proteome</keyword>
<dbReference type="Proteomes" id="UP001499884">
    <property type="component" value="Unassembled WGS sequence"/>
</dbReference>
<dbReference type="EMBL" id="BAABEP010000012">
    <property type="protein sequence ID" value="GAA3724851.1"/>
    <property type="molecule type" value="Genomic_DNA"/>
</dbReference>
<evidence type="ECO:0000313" key="2">
    <source>
        <dbReference type="Proteomes" id="UP001499884"/>
    </source>
</evidence>
<proteinExistence type="predicted"/>
<gene>
    <name evidence="1" type="ORF">GCM10023082_23550</name>
</gene>
<organism evidence="1 2">
    <name type="scientific">Streptomyces tremellae</name>
    <dbReference type="NCBI Taxonomy" id="1124239"/>
    <lineage>
        <taxon>Bacteria</taxon>
        <taxon>Bacillati</taxon>
        <taxon>Actinomycetota</taxon>
        <taxon>Actinomycetes</taxon>
        <taxon>Kitasatosporales</taxon>
        <taxon>Streptomycetaceae</taxon>
        <taxon>Streptomyces</taxon>
    </lineage>
</organism>
<accession>A0ABP7EU33</accession>